<dbReference type="Proteomes" id="UP001292094">
    <property type="component" value="Unassembled WGS sequence"/>
</dbReference>
<dbReference type="GO" id="GO:0048791">
    <property type="term" value="P:calcium ion-regulated exocytosis of neurotransmitter"/>
    <property type="evidence" value="ECO:0007669"/>
    <property type="project" value="TreeGrafter"/>
</dbReference>
<dbReference type="InterPro" id="IPR035892">
    <property type="entry name" value="C2_domain_sf"/>
</dbReference>
<organism evidence="2 3">
    <name type="scientific">Petrolisthes manimaculis</name>
    <dbReference type="NCBI Taxonomy" id="1843537"/>
    <lineage>
        <taxon>Eukaryota</taxon>
        <taxon>Metazoa</taxon>
        <taxon>Ecdysozoa</taxon>
        <taxon>Arthropoda</taxon>
        <taxon>Crustacea</taxon>
        <taxon>Multicrustacea</taxon>
        <taxon>Malacostraca</taxon>
        <taxon>Eumalacostraca</taxon>
        <taxon>Eucarida</taxon>
        <taxon>Decapoda</taxon>
        <taxon>Pleocyemata</taxon>
        <taxon>Anomura</taxon>
        <taxon>Galatheoidea</taxon>
        <taxon>Porcellanidae</taxon>
        <taxon>Petrolisthes</taxon>
    </lineage>
</organism>
<dbReference type="PRINTS" id="PR00360">
    <property type="entry name" value="C2DOMAIN"/>
</dbReference>
<dbReference type="PANTHER" id="PTHR10024">
    <property type="entry name" value="SYNAPTOTAGMIN"/>
    <property type="match status" value="1"/>
</dbReference>
<dbReference type="InterPro" id="IPR000008">
    <property type="entry name" value="C2_dom"/>
</dbReference>
<dbReference type="GO" id="GO:0031045">
    <property type="term" value="C:dense core granule"/>
    <property type="evidence" value="ECO:0007669"/>
    <property type="project" value="TreeGrafter"/>
</dbReference>
<dbReference type="PROSITE" id="PS50004">
    <property type="entry name" value="C2"/>
    <property type="match status" value="1"/>
</dbReference>
<dbReference type="AlphaFoldDB" id="A0AAE1NZV9"/>
<dbReference type="GO" id="GO:0000149">
    <property type="term" value="F:SNARE binding"/>
    <property type="evidence" value="ECO:0007669"/>
    <property type="project" value="TreeGrafter"/>
</dbReference>
<dbReference type="GO" id="GO:0030672">
    <property type="term" value="C:synaptic vesicle membrane"/>
    <property type="evidence" value="ECO:0007669"/>
    <property type="project" value="TreeGrafter"/>
</dbReference>
<comment type="caution">
    <text evidence="2">The sequence shown here is derived from an EMBL/GenBank/DDBJ whole genome shotgun (WGS) entry which is preliminary data.</text>
</comment>
<dbReference type="Gene3D" id="2.60.40.150">
    <property type="entry name" value="C2 domain"/>
    <property type="match status" value="1"/>
</dbReference>
<evidence type="ECO:0000259" key="1">
    <source>
        <dbReference type="PROSITE" id="PS50004"/>
    </source>
</evidence>
<feature type="non-terminal residue" evidence="2">
    <location>
        <position position="1"/>
    </location>
</feature>
<gene>
    <name evidence="2" type="ORF">Pmani_029567</name>
</gene>
<name>A0AAE1NZV9_9EUCA</name>
<accession>A0AAE1NZV9</accession>
<dbReference type="GO" id="GO:0048488">
    <property type="term" value="P:synaptic vesicle endocytosis"/>
    <property type="evidence" value="ECO:0007669"/>
    <property type="project" value="TreeGrafter"/>
</dbReference>
<dbReference type="GO" id="GO:0005544">
    <property type="term" value="F:calcium-dependent phospholipid binding"/>
    <property type="evidence" value="ECO:0007669"/>
    <property type="project" value="TreeGrafter"/>
</dbReference>
<dbReference type="PANTHER" id="PTHR10024:SF227">
    <property type="entry name" value="SYNAPTOTAGMIN 1"/>
    <property type="match status" value="1"/>
</dbReference>
<dbReference type="SUPFAM" id="SSF49562">
    <property type="entry name" value="C2 domain (Calcium/lipid-binding domain, CaLB)"/>
    <property type="match status" value="1"/>
</dbReference>
<dbReference type="GO" id="GO:0030424">
    <property type="term" value="C:axon"/>
    <property type="evidence" value="ECO:0007669"/>
    <property type="project" value="TreeGrafter"/>
</dbReference>
<proteinExistence type="predicted"/>
<reference evidence="2" key="1">
    <citation type="submission" date="2023-11" db="EMBL/GenBank/DDBJ databases">
        <title>Genome assemblies of two species of porcelain crab, Petrolisthes cinctipes and Petrolisthes manimaculis (Anomura: Porcellanidae).</title>
        <authorList>
            <person name="Angst P."/>
        </authorList>
    </citation>
    <scope>NUCLEOTIDE SEQUENCE</scope>
    <source>
        <strain evidence="2">PB745_02</strain>
        <tissue evidence="2">Gill</tissue>
    </source>
</reference>
<dbReference type="EMBL" id="JAWZYT010003510">
    <property type="protein sequence ID" value="KAK4298060.1"/>
    <property type="molecule type" value="Genomic_DNA"/>
</dbReference>
<keyword evidence="3" id="KW-1185">Reference proteome</keyword>
<dbReference type="GO" id="GO:0030276">
    <property type="term" value="F:clathrin binding"/>
    <property type="evidence" value="ECO:0007669"/>
    <property type="project" value="TreeGrafter"/>
</dbReference>
<evidence type="ECO:0000313" key="3">
    <source>
        <dbReference type="Proteomes" id="UP001292094"/>
    </source>
</evidence>
<dbReference type="Pfam" id="PF00168">
    <property type="entry name" value="C2"/>
    <property type="match status" value="1"/>
</dbReference>
<evidence type="ECO:0000313" key="2">
    <source>
        <dbReference type="EMBL" id="KAK4298060.1"/>
    </source>
</evidence>
<dbReference type="GO" id="GO:0005886">
    <property type="term" value="C:plasma membrane"/>
    <property type="evidence" value="ECO:0007669"/>
    <property type="project" value="TreeGrafter"/>
</dbReference>
<protein>
    <recommendedName>
        <fullName evidence="1">C2 domain-containing protein</fullName>
    </recommendedName>
</protein>
<sequence length="57" mass="6649">TCSGYGGTSDPYVKVYLLPDKKKKFETKVHRKTLNPEFNETFHNSRECDKVILENLE</sequence>
<dbReference type="GO" id="GO:0005509">
    <property type="term" value="F:calcium ion binding"/>
    <property type="evidence" value="ECO:0007669"/>
    <property type="project" value="TreeGrafter"/>
</dbReference>
<feature type="domain" description="C2" evidence="1">
    <location>
        <begin position="1"/>
        <end position="57"/>
    </location>
</feature>
<dbReference type="GO" id="GO:0001786">
    <property type="term" value="F:phosphatidylserine binding"/>
    <property type="evidence" value="ECO:0007669"/>
    <property type="project" value="TreeGrafter"/>
</dbReference>